<keyword evidence="4" id="KW-0804">Transcription</keyword>
<feature type="region of interest" description="Disordered" evidence="6">
    <location>
        <begin position="1"/>
        <end position="22"/>
    </location>
</feature>
<dbReference type="Proteomes" id="UP001348641">
    <property type="component" value="Unassembled WGS sequence"/>
</dbReference>
<dbReference type="Pfam" id="PF00440">
    <property type="entry name" value="TetR_N"/>
    <property type="match status" value="1"/>
</dbReference>
<sequence length="247" mass="26127">MAGRTGAVPSVWARRNKSGGQPALSRDRIVAEAIGLLDEEGIDALSMRALGSRLGAGATSLYRHVAGKDELIELVVDEVYGELPVPASEGAGGWRAAVEGNARDLRAAALRHPWMVSVLGRVGLSRLGPNLAQVSEGLLGVFEAAGFGVEEADQAMSTVTAYVMGMVTSEVAYLSVFARSGRGESEWRESLAPAMEESLRDLPRLRAGHAAQEGRSLEEIRDGGFDYGLQRVLDGLEARLARLGGDG</sequence>
<dbReference type="Pfam" id="PF02909">
    <property type="entry name" value="TetR_C_1"/>
    <property type="match status" value="1"/>
</dbReference>
<dbReference type="SUPFAM" id="SSF48498">
    <property type="entry name" value="Tetracyclin repressor-like, C-terminal domain"/>
    <property type="match status" value="1"/>
</dbReference>
<evidence type="ECO:0000256" key="5">
    <source>
        <dbReference type="PROSITE-ProRule" id="PRU00335"/>
    </source>
</evidence>
<dbReference type="EMBL" id="JAUUCC010000037">
    <property type="protein sequence ID" value="MEE2051989.1"/>
    <property type="molecule type" value="Genomic_DNA"/>
</dbReference>
<evidence type="ECO:0000256" key="6">
    <source>
        <dbReference type="SAM" id="MobiDB-lite"/>
    </source>
</evidence>
<evidence type="ECO:0000259" key="7">
    <source>
        <dbReference type="PROSITE" id="PS50977"/>
    </source>
</evidence>
<keyword evidence="1" id="KW-0678">Repressor</keyword>
<dbReference type="InterPro" id="IPR036271">
    <property type="entry name" value="Tet_transcr_reg_TetR-rel_C_sf"/>
</dbReference>
<dbReference type="Gene3D" id="1.10.10.60">
    <property type="entry name" value="Homeodomain-like"/>
    <property type="match status" value="1"/>
</dbReference>
<evidence type="ECO:0000313" key="8">
    <source>
        <dbReference type="EMBL" id="MEE2051989.1"/>
    </source>
</evidence>
<evidence type="ECO:0000256" key="3">
    <source>
        <dbReference type="ARBA" id="ARBA00023125"/>
    </source>
</evidence>
<comment type="caution">
    <text evidence="8">The sequence shown here is derived from an EMBL/GenBank/DDBJ whole genome shotgun (WGS) entry which is preliminary data.</text>
</comment>
<dbReference type="InterPro" id="IPR003012">
    <property type="entry name" value="Tet_transcr_reg_TetR"/>
</dbReference>
<evidence type="ECO:0000256" key="2">
    <source>
        <dbReference type="ARBA" id="ARBA00023015"/>
    </source>
</evidence>
<organism evidence="8 9">
    <name type="scientific">Nocardiopsis tropica</name>
    <dbReference type="NCBI Taxonomy" id="109330"/>
    <lineage>
        <taxon>Bacteria</taxon>
        <taxon>Bacillati</taxon>
        <taxon>Actinomycetota</taxon>
        <taxon>Actinomycetes</taxon>
        <taxon>Streptosporangiales</taxon>
        <taxon>Nocardiopsidaceae</taxon>
        <taxon>Nocardiopsis</taxon>
    </lineage>
</organism>
<dbReference type="PANTHER" id="PTHR30055:SF151">
    <property type="entry name" value="TRANSCRIPTIONAL REGULATORY PROTEIN"/>
    <property type="match status" value="1"/>
</dbReference>
<keyword evidence="3 5" id="KW-0238">DNA-binding</keyword>
<proteinExistence type="predicted"/>
<dbReference type="Gene3D" id="1.10.357.10">
    <property type="entry name" value="Tetracycline Repressor, domain 2"/>
    <property type="match status" value="1"/>
</dbReference>
<dbReference type="PROSITE" id="PS01081">
    <property type="entry name" value="HTH_TETR_1"/>
    <property type="match status" value="1"/>
</dbReference>
<dbReference type="InterPro" id="IPR050109">
    <property type="entry name" value="HTH-type_TetR-like_transc_reg"/>
</dbReference>
<dbReference type="InterPro" id="IPR004111">
    <property type="entry name" value="Repressor_TetR_C"/>
</dbReference>
<keyword evidence="2" id="KW-0805">Transcription regulation</keyword>
<dbReference type="InterPro" id="IPR009057">
    <property type="entry name" value="Homeodomain-like_sf"/>
</dbReference>
<feature type="DNA-binding region" description="H-T-H motif" evidence="5">
    <location>
        <begin position="46"/>
        <end position="65"/>
    </location>
</feature>
<dbReference type="SUPFAM" id="SSF46689">
    <property type="entry name" value="Homeodomain-like"/>
    <property type="match status" value="1"/>
</dbReference>
<evidence type="ECO:0000256" key="1">
    <source>
        <dbReference type="ARBA" id="ARBA00022491"/>
    </source>
</evidence>
<dbReference type="PANTHER" id="PTHR30055">
    <property type="entry name" value="HTH-TYPE TRANSCRIPTIONAL REGULATOR RUTR"/>
    <property type="match status" value="1"/>
</dbReference>
<reference evidence="8 9" key="1">
    <citation type="submission" date="2023-07" db="EMBL/GenBank/DDBJ databases">
        <authorList>
            <person name="Girao M."/>
            <person name="Carvalho M.F."/>
        </authorList>
    </citation>
    <scope>NUCLEOTIDE SEQUENCE [LARGE SCALE GENOMIC DNA]</scope>
    <source>
        <strain evidence="8 9">66/93</strain>
    </source>
</reference>
<evidence type="ECO:0000313" key="9">
    <source>
        <dbReference type="Proteomes" id="UP001348641"/>
    </source>
</evidence>
<protein>
    <submittedName>
        <fullName evidence="8">TetR/AcrR family transcriptional regulator</fullName>
    </submittedName>
</protein>
<dbReference type="RefSeq" id="WP_330159038.1">
    <property type="nucleotide sequence ID" value="NZ_BAAAJA010000041.1"/>
</dbReference>
<dbReference type="InterPro" id="IPR023772">
    <property type="entry name" value="DNA-bd_HTH_TetR-type_CS"/>
</dbReference>
<feature type="domain" description="HTH tetR-type" evidence="7">
    <location>
        <begin position="23"/>
        <end position="83"/>
    </location>
</feature>
<accession>A0ABU7KSL4</accession>
<evidence type="ECO:0000256" key="4">
    <source>
        <dbReference type="ARBA" id="ARBA00023163"/>
    </source>
</evidence>
<dbReference type="InterPro" id="IPR001647">
    <property type="entry name" value="HTH_TetR"/>
</dbReference>
<gene>
    <name evidence="8" type="ORF">Q8A49_15915</name>
</gene>
<dbReference type="PROSITE" id="PS50977">
    <property type="entry name" value="HTH_TETR_2"/>
    <property type="match status" value="1"/>
</dbReference>
<dbReference type="PRINTS" id="PR00400">
    <property type="entry name" value="TETREPRESSOR"/>
</dbReference>
<name>A0ABU7KSL4_9ACTN</name>